<keyword evidence="3" id="KW-1185">Reference proteome</keyword>
<reference evidence="2 3" key="1">
    <citation type="journal article" date="2017" name="Environ. Microbiol.">
        <title>Decay of the glycolytic pathway and adaptation to intranuclear parasitism within Enterocytozoonidae microsporidia.</title>
        <authorList>
            <person name="Wiredu Boakye D."/>
            <person name="Jaroenlak P."/>
            <person name="Prachumwat A."/>
            <person name="Williams T.A."/>
            <person name="Bateman K.S."/>
            <person name="Itsathitphaisarn O."/>
            <person name="Sritunyalucksana K."/>
            <person name="Paszkiewicz K.H."/>
            <person name="Moore K.A."/>
            <person name="Stentiford G.D."/>
            <person name="Williams B.A."/>
        </authorList>
    </citation>
    <scope>NUCLEOTIDE SEQUENCE [LARGE SCALE GENOMIC DNA]</scope>
    <source>
        <strain evidence="2 3">GB1</strain>
    </source>
</reference>
<feature type="transmembrane region" description="Helical" evidence="1">
    <location>
        <begin position="201"/>
        <end position="219"/>
    </location>
</feature>
<dbReference type="VEuPathDB" id="MicrosporidiaDB:A0H76_1055"/>
<proteinExistence type="predicted"/>
<feature type="transmembrane region" description="Helical" evidence="1">
    <location>
        <begin position="170"/>
        <end position="194"/>
    </location>
</feature>
<dbReference type="AlphaFoldDB" id="A0A1X0QAH9"/>
<feature type="transmembrane region" description="Helical" evidence="1">
    <location>
        <begin position="95"/>
        <end position="114"/>
    </location>
</feature>
<name>A0A1X0QAH9_9MICR</name>
<evidence type="ECO:0000313" key="2">
    <source>
        <dbReference type="EMBL" id="ORD96758.1"/>
    </source>
</evidence>
<keyword evidence="1" id="KW-1133">Transmembrane helix</keyword>
<keyword evidence="1" id="KW-0812">Transmembrane</keyword>
<evidence type="ECO:0000313" key="3">
    <source>
        <dbReference type="Proteomes" id="UP000192356"/>
    </source>
</evidence>
<comment type="caution">
    <text evidence="2">The sequence shown here is derived from an EMBL/GenBank/DDBJ whole genome shotgun (WGS) entry which is preliminary data.</text>
</comment>
<organism evidence="2 3">
    <name type="scientific">Hepatospora eriocheir</name>
    <dbReference type="NCBI Taxonomy" id="1081669"/>
    <lineage>
        <taxon>Eukaryota</taxon>
        <taxon>Fungi</taxon>
        <taxon>Fungi incertae sedis</taxon>
        <taxon>Microsporidia</taxon>
        <taxon>Hepatosporidae</taxon>
        <taxon>Hepatospora</taxon>
    </lineage>
</organism>
<dbReference type="Proteomes" id="UP000192356">
    <property type="component" value="Unassembled WGS sequence"/>
</dbReference>
<sequence>MLMCNLYSFYFFFNILLIIIPNIYSFLSSKVVENVQLTRELKKYISSDSDLNKNYKNYLKKKMLCLNLKYHLYSNIYDIIGLNKPYKSLWNENPILVICSLLFYRFFFLSLFEFKLFYKSIEKHKAEYRKGYFGVVGYLLASYLISIREFTLMIICDIITFIYFTRNLKMLSVLIIFYLLTLNFIYLICLGLSISFNTVKFYLLSGIIKFILSSILIYFNSILNRIIWRACTFDLRDNILHSPRLVKIRRLFVPFNLLSDYTFSMKHFMFCLLMLACLNLLIIYSTLYKLKKVLKGGYGKFNLKLN</sequence>
<keyword evidence="1" id="KW-0472">Membrane</keyword>
<gene>
    <name evidence="2" type="ORF">HERIO_1326</name>
</gene>
<dbReference type="VEuPathDB" id="MicrosporidiaDB:HERIO_1326"/>
<dbReference type="EMBL" id="LVKB01000063">
    <property type="protein sequence ID" value="ORD96758.1"/>
    <property type="molecule type" value="Genomic_DNA"/>
</dbReference>
<accession>A0A1X0QAH9</accession>
<feature type="transmembrane region" description="Helical" evidence="1">
    <location>
        <begin position="7"/>
        <end position="27"/>
    </location>
</feature>
<evidence type="ECO:0000256" key="1">
    <source>
        <dbReference type="SAM" id="Phobius"/>
    </source>
</evidence>
<protein>
    <submittedName>
        <fullName evidence="2">Uncharacterized protein</fullName>
    </submittedName>
</protein>
<feature type="transmembrane region" description="Helical" evidence="1">
    <location>
        <begin position="135"/>
        <end position="164"/>
    </location>
</feature>
<feature type="transmembrane region" description="Helical" evidence="1">
    <location>
        <begin position="267"/>
        <end position="287"/>
    </location>
</feature>